<keyword evidence="1" id="KW-1133">Transmembrane helix</keyword>
<dbReference type="InterPro" id="IPR029069">
    <property type="entry name" value="HotDog_dom_sf"/>
</dbReference>
<evidence type="ECO:0000256" key="1">
    <source>
        <dbReference type="SAM" id="Phobius"/>
    </source>
</evidence>
<sequence>MSEFGRYYEEFNMGQLIKHTATKTVLECDNNLFALLTMNHHPLHLDKEYCKTQKYGKILVVGTFVFSLVVGFTVSDISGKAIANLDYEKVDHNGPVFIGDTLRAETRILDKRESKSKKDRGIVYVETKAYNQKNELVLTFRRHVLIPKKRSK</sequence>
<dbReference type="Pfam" id="PF01575">
    <property type="entry name" value="MaoC_dehydratas"/>
    <property type="match status" value="1"/>
</dbReference>
<keyword evidence="1" id="KW-0472">Membrane</keyword>
<dbReference type="CDD" id="cd03451">
    <property type="entry name" value="FkbR2"/>
    <property type="match status" value="1"/>
</dbReference>
<evidence type="ECO:0000259" key="2">
    <source>
        <dbReference type="Pfam" id="PF01575"/>
    </source>
</evidence>
<dbReference type="Gene3D" id="3.10.129.10">
    <property type="entry name" value="Hotdog Thioesterase"/>
    <property type="match status" value="1"/>
</dbReference>
<name>X1T7Y8_9ZZZZ</name>
<dbReference type="PANTHER" id="PTHR43664:SF1">
    <property type="entry name" value="BETA-METHYLMALYL-COA DEHYDRATASE"/>
    <property type="match status" value="1"/>
</dbReference>
<keyword evidence="1" id="KW-0812">Transmembrane</keyword>
<dbReference type="PANTHER" id="PTHR43664">
    <property type="entry name" value="MONOAMINE OXIDASE-RELATED"/>
    <property type="match status" value="1"/>
</dbReference>
<comment type="caution">
    <text evidence="3">The sequence shown here is derived from an EMBL/GenBank/DDBJ whole genome shotgun (WGS) entry which is preliminary data.</text>
</comment>
<accession>X1T7Y8</accession>
<proteinExistence type="predicted"/>
<feature type="domain" description="MaoC-like" evidence="2">
    <location>
        <begin position="13"/>
        <end position="126"/>
    </location>
</feature>
<gene>
    <name evidence="3" type="ORF">S12H4_13147</name>
</gene>
<dbReference type="AlphaFoldDB" id="X1T7Y8"/>
<feature type="transmembrane region" description="Helical" evidence="1">
    <location>
        <begin position="55"/>
        <end position="74"/>
    </location>
</feature>
<dbReference type="SUPFAM" id="SSF54637">
    <property type="entry name" value="Thioesterase/thiol ester dehydrase-isomerase"/>
    <property type="match status" value="1"/>
</dbReference>
<dbReference type="EMBL" id="BARW01006263">
    <property type="protein sequence ID" value="GAI87476.1"/>
    <property type="molecule type" value="Genomic_DNA"/>
</dbReference>
<dbReference type="InterPro" id="IPR002539">
    <property type="entry name" value="MaoC-like_dom"/>
</dbReference>
<organism evidence="3">
    <name type="scientific">marine sediment metagenome</name>
    <dbReference type="NCBI Taxonomy" id="412755"/>
    <lineage>
        <taxon>unclassified sequences</taxon>
        <taxon>metagenomes</taxon>
        <taxon>ecological metagenomes</taxon>
    </lineage>
</organism>
<reference evidence="3" key="1">
    <citation type="journal article" date="2014" name="Front. Microbiol.">
        <title>High frequency of phylogenetically diverse reductive dehalogenase-homologous genes in deep subseafloor sedimentary metagenomes.</title>
        <authorList>
            <person name="Kawai M."/>
            <person name="Futagami T."/>
            <person name="Toyoda A."/>
            <person name="Takaki Y."/>
            <person name="Nishi S."/>
            <person name="Hori S."/>
            <person name="Arai W."/>
            <person name="Tsubouchi T."/>
            <person name="Morono Y."/>
            <person name="Uchiyama I."/>
            <person name="Ito T."/>
            <person name="Fujiyama A."/>
            <person name="Inagaki F."/>
            <person name="Takami H."/>
        </authorList>
    </citation>
    <scope>NUCLEOTIDE SEQUENCE</scope>
    <source>
        <strain evidence="3">Expedition CK06-06</strain>
    </source>
</reference>
<protein>
    <recommendedName>
        <fullName evidence="2">MaoC-like domain-containing protein</fullName>
    </recommendedName>
</protein>
<evidence type="ECO:0000313" key="3">
    <source>
        <dbReference type="EMBL" id="GAI87476.1"/>
    </source>
</evidence>
<dbReference type="InterPro" id="IPR052342">
    <property type="entry name" value="MCH/BMMD"/>
</dbReference>